<evidence type="ECO:0000259" key="1">
    <source>
        <dbReference type="Pfam" id="PF00535"/>
    </source>
</evidence>
<sequence>MAAGKLIMKLSVIIPTHNRGKQLKQGIGSVLKIINESDCELIVVDNNSSDGTRKIIKGYKNTRYVFENSTSFSKARNTGATMAKGKILLYLDDDVIIQKGSLISTIQVFEKYKDCGVIAGRILPKFIRKPPKWTLECQKSFNGWSLYNSDQIPDLKDDIQEVTWAAGPAMAIRHDLFNQIGGFPPDTVGVETNNTEGLFEKLYIGPGDYGVCYMIRKIGFKLYYSSKLSVFHIISPIRLSISFWRSRIIGEGQHEAITQRGMYHLNVIKALKKRIMFKNKLKDYQRRYLYQLSALKNQIGKDKLLPEELWILYYKAYLDMDRILRKYPKLWKYLWKIGADGVENQNYNSVVRALPEEYLSLLSKKYI</sequence>
<feature type="domain" description="Glycosyltransferase 2-like" evidence="1">
    <location>
        <begin position="11"/>
        <end position="133"/>
    </location>
</feature>
<dbReference type="PANTHER" id="PTHR43179:SF7">
    <property type="entry name" value="RHAMNOSYLTRANSFERASE WBBL"/>
    <property type="match status" value="1"/>
</dbReference>
<dbReference type="SUPFAM" id="SSF53448">
    <property type="entry name" value="Nucleotide-diphospho-sugar transferases"/>
    <property type="match status" value="1"/>
</dbReference>
<name>A0A1F5ZL78_9BACT</name>
<evidence type="ECO:0000313" key="2">
    <source>
        <dbReference type="EMBL" id="OGG12852.1"/>
    </source>
</evidence>
<reference evidence="2 3" key="1">
    <citation type="journal article" date="2016" name="Nat. Commun.">
        <title>Thousands of microbial genomes shed light on interconnected biogeochemical processes in an aquifer system.</title>
        <authorList>
            <person name="Anantharaman K."/>
            <person name="Brown C.T."/>
            <person name="Hug L.A."/>
            <person name="Sharon I."/>
            <person name="Castelle C.J."/>
            <person name="Probst A.J."/>
            <person name="Thomas B.C."/>
            <person name="Singh A."/>
            <person name="Wilkins M.J."/>
            <person name="Karaoz U."/>
            <person name="Brodie E.L."/>
            <person name="Williams K.H."/>
            <person name="Hubbard S.S."/>
            <person name="Banfield J.F."/>
        </authorList>
    </citation>
    <scope>NUCLEOTIDE SEQUENCE [LARGE SCALE GENOMIC DNA]</scope>
</reference>
<gene>
    <name evidence="2" type="ORF">A3D77_07390</name>
</gene>
<evidence type="ECO:0000313" key="3">
    <source>
        <dbReference type="Proteomes" id="UP000176923"/>
    </source>
</evidence>
<comment type="caution">
    <text evidence="2">The sequence shown here is derived from an EMBL/GenBank/DDBJ whole genome shotgun (WGS) entry which is preliminary data.</text>
</comment>
<organism evidence="2 3">
    <name type="scientific">Candidatus Gottesmanbacteria bacterium RIFCSPHIGHO2_02_FULL_39_11</name>
    <dbReference type="NCBI Taxonomy" id="1798382"/>
    <lineage>
        <taxon>Bacteria</taxon>
        <taxon>Candidatus Gottesmaniibacteriota</taxon>
    </lineage>
</organism>
<proteinExistence type="predicted"/>
<dbReference type="AlphaFoldDB" id="A0A1F5ZL78"/>
<accession>A0A1F5ZL78</accession>
<dbReference type="PANTHER" id="PTHR43179">
    <property type="entry name" value="RHAMNOSYLTRANSFERASE WBBL"/>
    <property type="match status" value="1"/>
</dbReference>
<dbReference type="EMBL" id="MFJL01000041">
    <property type="protein sequence ID" value="OGG12852.1"/>
    <property type="molecule type" value="Genomic_DNA"/>
</dbReference>
<dbReference type="Proteomes" id="UP000176923">
    <property type="component" value="Unassembled WGS sequence"/>
</dbReference>
<dbReference type="Pfam" id="PF00535">
    <property type="entry name" value="Glycos_transf_2"/>
    <property type="match status" value="1"/>
</dbReference>
<dbReference type="InterPro" id="IPR029044">
    <property type="entry name" value="Nucleotide-diphossugar_trans"/>
</dbReference>
<dbReference type="STRING" id="1798382.A3D77_07390"/>
<dbReference type="InterPro" id="IPR001173">
    <property type="entry name" value="Glyco_trans_2-like"/>
</dbReference>
<protein>
    <recommendedName>
        <fullName evidence="1">Glycosyltransferase 2-like domain-containing protein</fullName>
    </recommendedName>
</protein>
<dbReference type="Gene3D" id="3.90.550.10">
    <property type="entry name" value="Spore Coat Polysaccharide Biosynthesis Protein SpsA, Chain A"/>
    <property type="match status" value="1"/>
</dbReference>